<dbReference type="InterPro" id="IPR032710">
    <property type="entry name" value="NTF2-like_dom_sf"/>
</dbReference>
<evidence type="ECO:0000259" key="1">
    <source>
        <dbReference type="Pfam" id="PF13577"/>
    </source>
</evidence>
<dbReference type="OrthoDB" id="581683at2"/>
<dbReference type="RefSeq" id="WP_103095131.1">
    <property type="nucleotide sequence ID" value="NZ_LYMM01000023.1"/>
</dbReference>
<sequence length="160" mass="17582">MSTKATLPSAIDKLVIESEVRRLLATYAHNLDYGKVDANAELLASAKFNVGGTIVEGRDRIAQFLRNNLQYHVDDTPRTWHSVSNVLIAIASATAASSICYFTVHQELQGLPLQPIVTGRYIDTFELHDGAWRFASREVEGRLFGDVSKHIAAPTEAAAE</sequence>
<comment type="caution">
    <text evidence="2">The sequence shown here is derived from an EMBL/GenBank/DDBJ whole genome shotgun (WGS) entry which is preliminary data.</text>
</comment>
<evidence type="ECO:0000313" key="3">
    <source>
        <dbReference type="Proteomes" id="UP000236327"/>
    </source>
</evidence>
<dbReference type="Gene3D" id="3.10.450.50">
    <property type="match status" value="1"/>
</dbReference>
<dbReference type="Proteomes" id="UP000236327">
    <property type="component" value="Unassembled WGS sequence"/>
</dbReference>
<gene>
    <name evidence="2" type="ORF">A8V01_15300</name>
</gene>
<dbReference type="Pfam" id="PF13577">
    <property type="entry name" value="SnoaL_4"/>
    <property type="match status" value="1"/>
</dbReference>
<dbReference type="SUPFAM" id="SSF54427">
    <property type="entry name" value="NTF2-like"/>
    <property type="match status" value="1"/>
</dbReference>
<feature type="domain" description="SnoaL-like" evidence="1">
    <location>
        <begin position="17"/>
        <end position="137"/>
    </location>
</feature>
<accession>A0A2K2G3T7</accession>
<protein>
    <recommendedName>
        <fullName evidence="1">SnoaL-like domain-containing protein</fullName>
    </recommendedName>
</protein>
<reference evidence="2 3" key="1">
    <citation type="submission" date="2016-05" db="EMBL/GenBank/DDBJ databases">
        <title>Complete genome sequence of Novosphingobium guangzhouense SA925(T).</title>
        <authorList>
            <person name="Sha S."/>
        </authorList>
    </citation>
    <scope>NUCLEOTIDE SEQUENCE [LARGE SCALE GENOMIC DNA]</scope>
    <source>
        <strain evidence="2 3">SA925</strain>
    </source>
</reference>
<name>A0A2K2G3T7_9SPHN</name>
<dbReference type="AlphaFoldDB" id="A0A2K2G3T7"/>
<proteinExistence type="predicted"/>
<evidence type="ECO:0000313" key="2">
    <source>
        <dbReference type="EMBL" id="PNU05709.1"/>
    </source>
</evidence>
<dbReference type="InterPro" id="IPR037401">
    <property type="entry name" value="SnoaL-like"/>
</dbReference>
<organism evidence="2 3">
    <name type="scientific">Novosphingobium guangzhouense</name>
    <dbReference type="NCBI Taxonomy" id="1850347"/>
    <lineage>
        <taxon>Bacteria</taxon>
        <taxon>Pseudomonadati</taxon>
        <taxon>Pseudomonadota</taxon>
        <taxon>Alphaproteobacteria</taxon>
        <taxon>Sphingomonadales</taxon>
        <taxon>Sphingomonadaceae</taxon>
        <taxon>Novosphingobium</taxon>
    </lineage>
</organism>
<dbReference type="EMBL" id="LYMM01000023">
    <property type="protein sequence ID" value="PNU05709.1"/>
    <property type="molecule type" value="Genomic_DNA"/>
</dbReference>
<keyword evidence="3" id="KW-1185">Reference proteome</keyword>